<dbReference type="InterPro" id="IPR050695">
    <property type="entry name" value="N-acetylmuramoyl_amidase_3"/>
</dbReference>
<dbReference type="PANTHER" id="PTHR30404">
    <property type="entry name" value="N-ACETYLMURAMOYL-L-ALANINE AMIDASE"/>
    <property type="match status" value="1"/>
</dbReference>
<dbReference type="SUPFAM" id="SSF53187">
    <property type="entry name" value="Zn-dependent exopeptidases"/>
    <property type="match status" value="1"/>
</dbReference>
<gene>
    <name evidence="7" type="ORF">GD597_19020</name>
</gene>
<evidence type="ECO:0000256" key="5">
    <source>
        <dbReference type="SAM" id="SignalP"/>
    </source>
</evidence>
<feature type="chain" id="PRO_5035329734" description="N-acetylmuramoyl-L-alanine amidase" evidence="5">
    <location>
        <begin position="25"/>
        <end position="306"/>
    </location>
</feature>
<dbReference type="CDD" id="cd02696">
    <property type="entry name" value="MurNAc-LAA"/>
    <property type="match status" value="1"/>
</dbReference>
<evidence type="ECO:0000256" key="3">
    <source>
        <dbReference type="ARBA" id="ARBA00022801"/>
    </source>
</evidence>
<accession>A0A8J8FGE3</accession>
<dbReference type="InterPro" id="IPR002508">
    <property type="entry name" value="MurNAc-LAA_cat"/>
</dbReference>
<dbReference type="RefSeq" id="WP_171609516.1">
    <property type="nucleotide sequence ID" value="NZ_WHPF01000016.1"/>
</dbReference>
<dbReference type="AlphaFoldDB" id="A0A8J8FGE3"/>
<proteinExistence type="predicted"/>
<keyword evidence="3" id="KW-0378">Hydrolase</keyword>
<dbReference type="Pfam" id="PF01520">
    <property type="entry name" value="Amidase_3"/>
    <property type="match status" value="1"/>
</dbReference>
<evidence type="ECO:0000313" key="7">
    <source>
        <dbReference type="EMBL" id="NNV57570.1"/>
    </source>
</evidence>
<evidence type="ECO:0000259" key="6">
    <source>
        <dbReference type="SMART" id="SM00646"/>
    </source>
</evidence>
<evidence type="ECO:0000256" key="1">
    <source>
        <dbReference type="ARBA" id="ARBA00001561"/>
    </source>
</evidence>
<reference evidence="7" key="1">
    <citation type="submission" date="2019-10" db="EMBL/GenBank/DDBJ databases">
        <title>Draft genome sequence of Panacibacter sp. KCS-6.</title>
        <authorList>
            <person name="Yim K.J."/>
        </authorList>
    </citation>
    <scope>NUCLEOTIDE SEQUENCE</scope>
    <source>
        <strain evidence="7">KCS-6</strain>
    </source>
</reference>
<dbReference type="GO" id="GO:0008745">
    <property type="term" value="F:N-acetylmuramoyl-L-alanine amidase activity"/>
    <property type="evidence" value="ECO:0007669"/>
    <property type="project" value="UniProtKB-EC"/>
</dbReference>
<feature type="compositionally biased region" description="Basic residues" evidence="4">
    <location>
        <begin position="137"/>
        <end position="148"/>
    </location>
</feature>
<evidence type="ECO:0000256" key="4">
    <source>
        <dbReference type="SAM" id="MobiDB-lite"/>
    </source>
</evidence>
<dbReference type="EC" id="3.5.1.28" evidence="2"/>
<name>A0A8J8FGE3_9BACT</name>
<feature type="signal peptide" evidence="5">
    <location>
        <begin position="1"/>
        <end position="24"/>
    </location>
</feature>
<feature type="region of interest" description="Disordered" evidence="4">
    <location>
        <begin position="136"/>
        <end position="155"/>
    </location>
</feature>
<dbReference type="Proteomes" id="UP000598971">
    <property type="component" value="Unassembled WGS sequence"/>
</dbReference>
<feature type="domain" description="MurNAc-LAA" evidence="6">
    <location>
        <begin position="97"/>
        <end position="293"/>
    </location>
</feature>
<keyword evidence="5" id="KW-0732">Signal</keyword>
<sequence length="306" mass="34332">MLKKIFFAATVITCLSIISSFTYVTEIPFQKQGIKTIVIDAGHGGEDGGAKGAYSWEKDLTLAIALKLQQTLQDAMPDVNVVMTRTTDVFDPPPVKANKANNAKGDLFISIHCDAAPAQKHSELIGYKTQTYYTGKGKNKKKHTRKVPQYRTWTTPSPAKGASTYIWAVHKNDDKELAMRENESLYIDSTMYAQVSDFDPDSPEKRILYALKTQQYFQRSASLALTVEEEFASIGRSVREALQRQVGIWVLQATAMPSVLVETGYITNAEEEDYLNSEKGQQETADVIVKALKRYRYSLEHPKTQE</sequence>
<protein>
    <recommendedName>
        <fullName evidence="2">N-acetylmuramoyl-L-alanine amidase</fullName>
        <ecNumber evidence="2">3.5.1.28</ecNumber>
    </recommendedName>
</protein>
<organism evidence="7 8">
    <name type="scientific">Limnovirga soli</name>
    <dbReference type="NCBI Taxonomy" id="2656915"/>
    <lineage>
        <taxon>Bacteria</taxon>
        <taxon>Pseudomonadati</taxon>
        <taxon>Bacteroidota</taxon>
        <taxon>Chitinophagia</taxon>
        <taxon>Chitinophagales</taxon>
        <taxon>Chitinophagaceae</taxon>
        <taxon>Limnovirga</taxon>
    </lineage>
</organism>
<dbReference type="GO" id="GO:0009253">
    <property type="term" value="P:peptidoglycan catabolic process"/>
    <property type="evidence" value="ECO:0007669"/>
    <property type="project" value="InterPro"/>
</dbReference>
<comment type="catalytic activity">
    <reaction evidence="1">
        <text>Hydrolyzes the link between N-acetylmuramoyl residues and L-amino acid residues in certain cell-wall glycopeptides.</text>
        <dbReference type="EC" id="3.5.1.28"/>
    </reaction>
</comment>
<dbReference type="Gene3D" id="3.40.630.40">
    <property type="entry name" value="Zn-dependent exopeptidases"/>
    <property type="match status" value="1"/>
</dbReference>
<evidence type="ECO:0000313" key="8">
    <source>
        <dbReference type="Proteomes" id="UP000598971"/>
    </source>
</evidence>
<keyword evidence="8" id="KW-1185">Reference proteome</keyword>
<dbReference type="EMBL" id="WHPF01000016">
    <property type="protein sequence ID" value="NNV57570.1"/>
    <property type="molecule type" value="Genomic_DNA"/>
</dbReference>
<dbReference type="GO" id="GO:0030288">
    <property type="term" value="C:outer membrane-bounded periplasmic space"/>
    <property type="evidence" value="ECO:0007669"/>
    <property type="project" value="TreeGrafter"/>
</dbReference>
<comment type="caution">
    <text evidence="7">The sequence shown here is derived from an EMBL/GenBank/DDBJ whole genome shotgun (WGS) entry which is preliminary data.</text>
</comment>
<evidence type="ECO:0000256" key="2">
    <source>
        <dbReference type="ARBA" id="ARBA00011901"/>
    </source>
</evidence>
<dbReference type="SMART" id="SM00646">
    <property type="entry name" value="Ami_3"/>
    <property type="match status" value="1"/>
</dbReference>
<dbReference type="PANTHER" id="PTHR30404:SF0">
    <property type="entry name" value="N-ACETYLMURAMOYL-L-ALANINE AMIDASE AMIC"/>
    <property type="match status" value="1"/>
</dbReference>